<organism evidence="1 2">
    <name type="scientific">Ficus carica</name>
    <name type="common">Common fig</name>
    <dbReference type="NCBI Taxonomy" id="3494"/>
    <lineage>
        <taxon>Eukaryota</taxon>
        <taxon>Viridiplantae</taxon>
        <taxon>Streptophyta</taxon>
        <taxon>Embryophyta</taxon>
        <taxon>Tracheophyta</taxon>
        <taxon>Spermatophyta</taxon>
        <taxon>Magnoliopsida</taxon>
        <taxon>eudicotyledons</taxon>
        <taxon>Gunneridae</taxon>
        <taxon>Pentapetalae</taxon>
        <taxon>rosids</taxon>
        <taxon>fabids</taxon>
        <taxon>Rosales</taxon>
        <taxon>Moraceae</taxon>
        <taxon>Ficeae</taxon>
        <taxon>Ficus</taxon>
    </lineage>
</organism>
<keyword evidence="2" id="KW-1185">Reference proteome</keyword>
<evidence type="ECO:0000313" key="1">
    <source>
        <dbReference type="EMBL" id="GMN52828.1"/>
    </source>
</evidence>
<comment type="caution">
    <text evidence="1">The sequence shown here is derived from an EMBL/GenBank/DDBJ whole genome shotgun (WGS) entry which is preliminary data.</text>
</comment>
<accession>A0AA88AT57</accession>
<proteinExistence type="predicted"/>
<dbReference type="AlphaFoldDB" id="A0AA88AT57"/>
<sequence>MRDEATSNKEVDELVTLVVGDGNGRRAERENPLSPLFLLCSSVFLHSLAGNHDTNGDGAGNRMVEDRAGIAIISIDVVTDLAVEIMIRGPDRSSRSHGRCCRSLCRCVHLFIAAVIARKIVSPHCNREENRWKLRPSAV</sequence>
<gene>
    <name evidence="1" type="ORF">TIFTF001_021976</name>
</gene>
<evidence type="ECO:0000313" key="2">
    <source>
        <dbReference type="Proteomes" id="UP001187192"/>
    </source>
</evidence>
<name>A0AA88AT57_FICCA</name>
<protein>
    <submittedName>
        <fullName evidence="1">Uncharacterized protein</fullName>
    </submittedName>
</protein>
<reference evidence="1" key="1">
    <citation type="submission" date="2023-07" db="EMBL/GenBank/DDBJ databases">
        <title>draft genome sequence of fig (Ficus carica).</title>
        <authorList>
            <person name="Takahashi T."/>
            <person name="Nishimura K."/>
        </authorList>
    </citation>
    <scope>NUCLEOTIDE SEQUENCE</scope>
</reference>
<dbReference type="EMBL" id="BTGU01000043">
    <property type="protein sequence ID" value="GMN52828.1"/>
    <property type="molecule type" value="Genomic_DNA"/>
</dbReference>
<dbReference type="Proteomes" id="UP001187192">
    <property type="component" value="Unassembled WGS sequence"/>
</dbReference>